<evidence type="ECO:0000313" key="2">
    <source>
        <dbReference type="Proteomes" id="UP000265520"/>
    </source>
</evidence>
<organism evidence="1 2">
    <name type="scientific">Trifolium medium</name>
    <dbReference type="NCBI Taxonomy" id="97028"/>
    <lineage>
        <taxon>Eukaryota</taxon>
        <taxon>Viridiplantae</taxon>
        <taxon>Streptophyta</taxon>
        <taxon>Embryophyta</taxon>
        <taxon>Tracheophyta</taxon>
        <taxon>Spermatophyta</taxon>
        <taxon>Magnoliopsida</taxon>
        <taxon>eudicotyledons</taxon>
        <taxon>Gunneridae</taxon>
        <taxon>Pentapetalae</taxon>
        <taxon>rosids</taxon>
        <taxon>fabids</taxon>
        <taxon>Fabales</taxon>
        <taxon>Fabaceae</taxon>
        <taxon>Papilionoideae</taxon>
        <taxon>50 kb inversion clade</taxon>
        <taxon>NPAAA clade</taxon>
        <taxon>Hologalegina</taxon>
        <taxon>IRL clade</taxon>
        <taxon>Trifolieae</taxon>
        <taxon>Trifolium</taxon>
    </lineage>
</organism>
<name>A0A392PWR8_9FABA</name>
<dbReference type="AlphaFoldDB" id="A0A392PWR8"/>
<feature type="non-terminal residue" evidence="1">
    <location>
        <position position="90"/>
    </location>
</feature>
<reference evidence="1 2" key="1">
    <citation type="journal article" date="2018" name="Front. Plant Sci.">
        <title>Red Clover (Trifolium pratense) and Zigzag Clover (T. medium) - A Picture of Genomic Similarities and Differences.</title>
        <authorList>
            <person name="Dluhosova J."/>
            <person name="Istvanek J."/>
            <person name="Nedelnik J."/>
            <person name="Repkova J."/>
        </authorList>
    </citation>
    <scope>NUCLEOTIDE SEQUENCE [LARGE SCALE GENOMIC DNA]</scope>
    <source>
        <strain evidence="2">cv. 10/8</strain>
        <tissue evidence="1">Leaf</tissue>
    </source>
</reference>
<proteinExistence type="predicted"/>
<dbReference type="Proteomes" id="UP000265520">
    <property type="component" value="Unassembled WGS sequence"/>
</dbReference>
<keyword evidence="2" id="KW-1185">Reference proteome</keyword>
<accession>A0A392PWR8</accession>
<protein>
    <submittedName>
        <fullName evidence="1">Uncharacterized protein</fullName>
    </submittedName>
</protein>
<evidence type="ECO:0000313" key="1">
    <source>
        <dbReference type="EMBL" id="MCI16112.1"/>
    </source>
</evidence>
<dbReference type="EMBL" id="LXQA010099466">
    <property type="protein sequence ID" value="MCI16112.1"/>
    <property type="molecule type" value="Genomic_DNA"/>
</dbReference>
<sequence length="90" mass="10232">MIPIVSLLKKAIGNYEVQGELPKELEVQATRDSVQENVKGRRIIIKEGAAVAQSLLQWKERPNENLTWEDDVYMKFTIDPRFGECTLGNA</sequence>
<comment type="caution">
    <text evidence="1">The sequence shown here is derived from an EMBL/GenBank/DDBJ whole genome shotgun (WGS) entry which is preliminary data.</text>
</comment>